<dbReference type="NCBIfam" id="NF001484">
    <property type="entry name" value="PRK00331.1"/>
    <property type="match status" value="1"/>
</dbReference>
<dbReference type="Pfam" id="PF01380">
    <property type="entry name" value="SIS"/>
    <property type="match status" value="2"/>
</dbReference>
<dbReference type="CDD" id="cd05009">
    <property type="entry name" value="SIS_GlmS_GlmD_2"/>
    <property type="match status" value="1"/>
</dbReference>
<feature type="domain" description="Glutamine amidotransferase type-2" evidence="10">
    <location>
        <begin position="2"/>
        <end position="217"/>
    </location>
</feature>
<dbReference type="InterPro" id="IPR035466">
    <property type="entry name" value="GlmS/AgaS_SIS"/>
</dbReference>
<dbReference type="Gene3D" id="3.40.50.10490">
    <property type="entry name" value="Glucose-6-phosphate isomerase like protein, domain 1"/>
    <property type="match status" value="2"/>
</dbReference>
<gene>
    <name evidence="8" type="primary">glmS</name>
    <name evidence="12" type="ORF">SD70_29265</name>
</gene>
<evidence type="ECO:0000256" key="8">
    <source>
        <dbReference type="HAMAP-Rule" id="MF_00164"/>
    </source>
</evidence>
<evidence type="ECO:0000259" key="10">
    <source>
        <dbReference type="PROSITE" id="PS51278"/>
    </source>
</evidence>
<protein>
    <recommendedName>
        <fullName evidence="3 8">Glutamine--fructose-6-phosphate aminotransferase [isomerizing]</fullName>
        <ecNumber evidence="2 8">2.6.1.16</ecNumber>
    </recommendedName>
    <alternativeName>
        <fullName evidence="8">D-fructose-6-phosphate amidotransferase</fullName>
    </alternativeName>
    <alternativeName>
        <fullName evidence="8">GFAT</fullName>
    </alternativeName>
    <alternativeName>
        <fullName evidence="8">Glucosamine-6-phosphate synthase</fullName>
    </alternativeName>
    <alternativeName>
        <fullName evidence="8">Hexosephosphate aminotransferase</fullName>
    </alternativeName>
    <alternativeName>
        <fullName evidence="8">L-glutamine--D-fructose-6-phosphate amidotransferase</fullName>
    </alternativeName>
</protein>
<dbReference type="EMBL" id="JXAK01000083">
    <property type="protein sequence ID" value="KIL37994.1"/>
    <property type="molecule type" value="Genomic_DNA"/>
</dbReference>
<dbReference type="Pfam" id="PF13522">
    <property type="entry name" value="GATase_6"/>
    <property type="match status" value="1"/>
</dbReference>
<comment type="subunit">
    <text evidence="8">Homodimer.</text>
</comment>
<dbReference type="SUPFAM" id="SSF53697">
    <property type="entry name" value="SIS domain"/>
    <property type="match status" value="1"/>
</dbReference>
<evidence type="ECO:0000256" key="5">
    <source>
        <dbReference type="ARBA" id="ARBA00022679"/>
    </source>
</evidence>
<evidence type="ECO:0000256" key="7">
    <source>
        <dbReference type="ARBA" id="ARBA00022962"/>
    </source>
</evidence>
<feature type="active site" description="Nucleophile; for GATase activity" evidence="8">
    <location>
        <position position="2"/>
    </location>
</feature>
<evidence type="ECO:0000313" key="13">
    <source>
        <dbReference type="Proteomes" id="UP000031967"/>
    </source>
</evidence>
<dbReference type="NCBIfam" id="TIGR01135">
    <property type="entry name" value="glmS"/>
    <property type="match status" value="1"/>
</dbReference>
<dbReference type="RefSeq" id="WP_041052094.1">
    <property type="nucleotide sequence ID" value="NZ_JXAK01000083.1"/>
</dbReference>
<evidence type="ECO:0000256" key="4">
    <source>
        <dbReference type="ARBA" id="ARBA00022576"/>
    </source>
</evidence>
<evidence type="ECO:0000313" key="12">
    <source>
        <dbReference type="EMBL" id="KIL37994.1"/>
    </source>
</evidence>
<feature type="initiator methionine" description="Removed" evidence="8">
    <location>
        <position position="1"/>
    </location>
</feature>
<keyword evidence="13" id="KW-1185">Reference proteome</keyword>
<dbReference type="CDD" id="cd05008">
    <property type="entry name" value="SIS_GlmS_GlmD_1"/>
    <property type="match status" value="1"/>
</dbReference>
<comment type="caution">
    <text evidence="12">The sequence shown here is derived from an EMBL/GenBank/DDBJ whole genome shotgun (WGS) entry which is preliminary data.</text>
</comment>
<feature type="domain" description="SIS" evidence="11">
    <location>
        <begin position="286"/>
        <end position="425"/>
    </location>
</feature>
<feature type="region of interest" description="Disordered" evidence="9">
    <location>
        <begin position="69"/>
        <end position="90"/>
    </location>
</feature>
<dbReference type="PROSITE" id="PS51278">
    <property type="entry name" value="GATASE_TYPE_2"/>
    <property type="match status" value="1"/>
</dbReference>
<dbReference type="Gene3D" id="3.60.20.10">
    <property type="entry name" value="Glutamine Phosphoribosylpyrophosphate, subunit 1, domain 1"/>
    <property type="match status" value="1"/>
</dbReference>
<feature type="active site" description="For Fru-6P isomerization activity" evidence="8">
    <location>
        <position position="604"/>
    </location>
</feature>
<feature type="domain" description="SIS" evidence="11">
    <location>
        <begin position="458"/>
        <end position="599"/>
    </location>
</feature>
<dbReference type="InterPro" id="IPR017932">
    <property type="entry name" value="GATase_2_dom"/>
</dbReference>
<evidence type="ECO:0000256" key="6">
    <source>
        <dbReference type="ARBA" id="ARBA00022737"/>
    </source>
</evidence>
<name>A0ABR5AAA8_9BACL</name>
<comment type="subcellular location">
    <subcellularLocation>
        <location evidence="8">Cytoplasm</location>
    </subcellularLocation>
</comment>
<dbReference type="PANTHER" id="PTHR10937">
    <property type="entry name" value="GLUCOSAMINE--FRUCTOSE-6-PHOSPHATE AMINOTRANSFERASE, ISOMERIZING"/>
    <property type="match status" value="1"/>
</dbReference>
<dbReference type="HAMAP" id="MF_00164">
    <property type="entry name" value="GlmS"/>
    <property type="match status" value="1"/>
</dbReference>
<dbReference type="GO" id="GO:0008483">
    <property type="term" value="F:transaminase activity"/>
    <property type="evidence" value="ECO:0007669"/>
    <property type="project" value="UniProtKB-KW"/>
</dbReference>
<dbReference type="PANTHER" id="PTHR10937:SF0">
    <property type="entry name" value="GLUTAMINE--FRUCTOSE-6-PHOSPHATE TRANSAMINASE (ISOMERIZING)"/>
    <property type="match status" value="1"/>
</dbReference>
<sequence>MCGIVGYIGKRNSQEILIEGLKKLEYRGYDSAGVAVFTSEGLKVKKAKGRLAVLESELDKKPLEGNAGIGHTRWATHGKPSDVNSHPHTDNSQKFSVVHNGIIENYLTLKEELIAKGHVFVSETDTEVIAHLISSLYDGDIVIAVREAVKRMRGAFALGVLTEYEPDRLVAVRLASPLIIGVGEGENFIGSDIPAILEHTRNVYILNDGEMAVLTRDGVELMTIEGNFISREIFHVDWDIMTAEKAGFDHFMLKEIHEQPKAYRDTMGSRISPDGRSVVFNELHMTTDDVKAIRRIHIVACGTAYHAGLVGKAVIEKLARIPVETDVASEYRYRSPIITPDTLVIVVSQSGETADTLAALREAKRCGARVLAITNVVGSSVAREADDVIVTWAGPEIAVASTKAYTSQLIAFYLFALFLAQTLGTVPADEIAATLAALNKLPEQVEDILAAKDAIKAYAEQIAAHEDLFFIGRGLDYAVALEGSLKLKEISYIHSEAYAAGELKHGTLALIEEGVPVIALAIQTDLFEKTVSNIKEVKARGANVLGIGYAGDEELQKSVDRTFAIPKTLDLLAPALSVVPLQLLSYYASLARGNDVDKPRNLAKSVTVE</sequence>
<dbReference type="CDD" id="cd00714">
    <property type="entry name" value="GFAT"/>
    <property type="match status" value="1"/>
</dbReference>
<keyword evidence="7" id="KW-0315">Glutamine amidotransferase</keyword>
<accession>A0ABR5AAA8</accession>
<dbReference type="InterPro" id="IPR001347">
    <property type="entry name" value="SIS_dom"/>
</dbReference>
<evidence type="ECO:0000256" key="9">
    <source>
        <dbReference type="SAM" id="MobiDB-lite"/>
    </source>
</evidence>
<dbReference type="EC" id="2.6.1.16" evidence="2 8"/>
<evidence type="ECO:0000256" key="3">
    <source>
        <dbReference type="ARBA" id="ARBA00016090"/>
    </source>
</evidence>
<dbReference type="PROSITE" id="PS51464">
    <property type="entry name" value="SIS"/>
    <property type="match status" value="2"/>
</dbReference>
<dbReference type="SUPFAM" id="SSF56235">
    <property type="entry name" value="N-terminal nucleophile aminohydrolases (Ntn hydrolases)"/>
    <property type="match status" value="1"/>
</dbReference>
<keyword evidence="4 8" id="KW-0032">Aminotransferase</keyword>
<keyword evidence="6" id="KW-0677">Repeat</keyword>
<dbReference type="InterPro" id="IPR035490">
    <property type="entry name" value="GlmS/FrlB_SIS"/>
</dbReference>
<proteinExistence type="inferred from homology"/>
<keyword evidence="8" id="KW-0963">Cytoplasm</keyword>
<dbReference type="InterPro" id="IPR029055">
    <property type="entry name" value="Ntn_hydrolases_N"/>
</dbReference>
<dbReference type="InterPro" id="IPR047084">
    <property type="entry name" value="GFAT_N"/>
</dbReference>
<evidence type="ECO:0000256" key="2">
    <source>
        <dbReference type="ARBA" id="ARBA00012916"/>
    </source>
</evidence>
<dbReference type="InterPro" id="IPR046348">
    <property type="entry name" value="SIS_dom_sf"/>
</dbReference>
<organism evidence="12 13">
    <name type="scientific">Gordoniibacillus kamchatkensis</name>
    <dbReference type="NCBI Taxonomy" id="1590651"/>
    <lineage>
        <taxon>Bacteria</taxon>
        <taxon>Bacillati</taxon>
        <taxon>Bacillota</taxon>
        <taxon>Bacilli</taxon>
        <taxon>Bacillales</taxon>
        <taxon>Paenibacillaceae</taxon>
        <taxon>Gordoniibacillus</taxon>
    </lineage>
</organism>
<evidence type="ECO:0000259" key="11">
    <source>
        <dbReference type="PROSITE" id="PS51464"/>
    </source>
</evidence>
<comment type="catalytic activity">
    <reaction evidence="1 8">
        <text>D-fructose 6-phosphate + L-glutamine = D-glucosamine 6-phosphate + L-glutamate</text>
        <dbReference type="Rhea" id="RHEA:13237"/>
        <dbReference type="ChEBI" id="CHEBI:29985"/>
        <dbReference type="ChEBI" id="CHEBI:58359"/>
        <dbReference type="ChEBI" id="CHEBI:58725"/>
        <dbReference type="ChEBI" id="CHEBI:61527"/>
        <dbReference type="EC" id="2.6.1.16"/>
    </reaction>
</comment>
<keyword evidence="5 8" id="KW-0808">Transferase</keyword>
<evidence type="ECO:0000256" key="1">
    <source>
        <dbReference type="ARBA" id="ARBA00001031"/>
    </source>
</evidence>
<comment type="function">
    <text evidence="8">Catalyzes the first step in hexosamine metabolism, converting fructose-6P into glucosamine-6P using glutamine as a nitrogen source.</text>
</comment>
<dbReference type="InterPro" id="IPR005855">
    <property type="entry name" value="GFAT"/>
</dbReference>
<reference evidence="12 13" key="1">
    <citation type="submission" date="2014-12" db="EMBL/GenBank/DDBJ databases">
        <title>Draft genome sequence of Paenibacillus kamchatkensis strain B-2647.</title>
        <authorList>
            <person name="Karlyshev A.V."/>
            <person name="Kudryashova E.B."/>
        </authorList>
    </citation>
    <scope>NUCLEOTIDE SEQUENCE [LARGE SCALE GENOMIC DNA]</scope>
    <source>
        <strain evidence="12 13">VKM B-2647</strain>
    </source>
</reference>
<dbReference type="Proteomes" id="UP000031967">
    <property type="component" value="Unassembled WGS sequence"/>
</dbReference>